<name>A0A2Y9ABG2_9MICO</name>
<dbReference type="Pfam" id="PF02720">
    <property type="entry name" value="DUF222"/>
    <property type="match status" value="1"/>
</dbReference>
<gene>
    <name evidence="3" type="ORF">SAMN05216184_10370</name>
</gene>
<evidence type="ECO:0000256" key="1">
    <source>
        <dbReference type="SAM" id="MobiDB-lite"/>
    </source>
</evidence>
<dbReference type="InterPro" id="IPR003870">
    <property type="entry name" value="DUF222"/>
</dbReference>
<dbReference type="SMART" id="SM00507">
    <property type="entry name" value="HNHc"/>
    <property type="match status" value="1"/>
</dbReference>
<dbReference type="RefSeq" id="WP_110851745.1">
    <property type="nucleotide sequence ID" value="NZ_QKLZ01000003.1"/>
</dbReference>
<proteinExistence type="predicted"/>
<accession>A0A2Y9ABG2</accession>
<evidence type="ECO:0000313" key="3">
    <source>
        <dbReference type="EMBL" id="SSA39889.1"/>
    </source>
</evidence>
<evidence type="ECO:0000259" key="2">
    <source>
        <dbReference type="SMART" id="SM00507"/>
    </source>
</evidence>
<dbReference type="EMBL" id="UETB01000003">
    <property type="protein sequence ID" value="SSA39889.1"/>
    <property type="molecule type" value="Genomic_DNA"/>
</dbReference>
<protein>
    <recommendedName>
        <fullName evidence="2">HNH nuclease domain-containing protein</fullName>
    </recommendedName>
</protein>
<sequence>MATTTTSPTGPAPLAREVRAAVSALRAGAPGVGAGGWSGEDREAVVAELDAAIRDLTVYRGQVLLAHREHGRWGSVQDRDFADYRSRSTGAGRGAAVGDLRLAEGLEAMPAVAEAVERGEVTLEHARALTRLREKSSPEVQGALADGGLDTLLERATRRGLTAPELGKEAKAWAARVDADAAQAEFDAVRRRRSLTLRSHAGGVAGEFFLDPVAGDELRIALEAVAGRPAADDDRTREQRMADALSAMASRTLQVGSDLGGAQVRPHLAVIVREETWVGILARRRRFASCPDGSRPPWPDVPPGQLEDGTVVPLGELERLMCDSELTRMVMDAAGVPLDVGRTQRTYSKELRRAITTRDRHCMWPGCRRRASWSEVHHITWFSRGGSTSLAEGITLCSYHHHRVHEYDVVITTLPDGVDFHHRDGRHIGTSARGDPGPLLPGTSAAEPPGAPQHADVNAGPPGGRPADVRTTSPPPAVKGGGAVASIRGAPPPRPHSPAVAQPLWDADLPR</sequence>
<keyword evidence="4" id="KW-1185">Reference proteome</keyword>
<dbReference type="CDD" id="cd00085">
    <property type="entry name" value="HNHc"/>
    <property type="match status" value="1"/>
</dbReference>
<dbReference type="Proteomes" id="UP000250222">
    <property type="component" value="Unassembled WGS sequence"/>
</dbReference>
<feature type="region of interest" description="Disordered" evidence="1">
    <location>
        <begin position="425"/>
        <end position="511"/>
    </location>
</feature>
<dbReference type="OrthoDB" id="5176970at2"/>
<reference evidence="3 4" key="1">
    <citation type="submission" date="2016-10" db="EMBL/GenBank/DDBJ databases">
        <authorList>
            <person name="Cai Z."/>
        </authorList>
    </citation>
    <scope>NUCLEOTIDE SEQUENCE [LARGE SCALE GENOMIC DNA]</scope>
    <source>
        <strain evidence="3 4">CGMCC 1.10826</strain>
    </source>
</reference>
<organism evidence="3 4">
    <name type="scientific">Georgenia satyanarayanai</name>
    <dbReference type="NCBI Taxonomy" id="860221"/>
    <lineage>
        <taxon>Bacteria</taxon>
        <taxon>Bacillati</taxon>
        <taxon>Actinomycetota</taxon>
        <taxon>Actinomycetes</taxon>
        <taxon>Micrococcales</taxon>
        <taxon>Bogoriellaceae</taxon>
        <taxon>Georgenia</taxon>
    </lineage>
</organism>
<dbReference type="AlphaFoldDB" id="A0A2Y9ABG2"/>
<evidence type="ECO:0000313" key="4">
    <source>
        <dbReference type="Proteomes" id="UP000250222"/>
    </source>
</evidence>
<dbReference type="InterPro" id="IPR003615">
    <property type="entry name" value="HNH_nuc"/>
</dbReference>
<feature type="domain" description="HNH nuclease" evidence="2">
    <location>
        <begin position="350"/>
        <end position="402"/>
    </location>
</feature>